<keyword evidence="1" id="KW-0479">Metal-binding</keyword>
<dbReference type="HOGENOM" id="CLU_041097_1_0_1"/>
<dbReference type="InterPro" id="IPR017455">
    <property type="entry name" value="Znf_FYVE-rel"/>
</dbReference>
<dbReference type="AlphaFoldDB" id="D0P252"/>
<dbReference type="InterPro" id="IPR011011">
    <property type="entry name" value="Znf_FYVE_PHD"/>
</dbReference>
<keyword evidence="2 4" id="KW-0863">Zinc-finger</keyword>
<dbReference type="Pfam" id="PF01363">
    <property type="entry name" value="FYVE"/>
    <property type="match status" value="1"/>
</dbReference>
<dbReference type="SUPFAM" id="SSF57903">
    <property type="entry name" value="FYVE/PHD zinc finger"/>
    <property type="match status" value="1"/>
</dbReference>
<dbReference type="PROSITE" id="PS50178">
    <property type="entry name" value="ZF_FYVE"/>
    <property type="match status" value="1"/>
</dbReference>
<evidence type="ECO:0000256" key="1">
    <source>
        <dbReference type="ARBA" id="ARBA00022723"/>
    </source>
</evidence>
<dbReference type="GeneID" id="9480274"/>
<gene>
    <name evidence="6" type="ORF">PITG_20437</name>
</gene>
<dbReference type="InterPro" id="IPR000306">
    <property type="entry name" value="Znf_FYVE"/>
</dbReference>
<feature type="domain" description="FYVE-type" evidence="5">
    <location>
        <begin position="181"/>
        <end position="241"/>
    </location>
</feature>
<evidence type="ECO:0000259" key="5">
    <source>
        <dbReference type="PROSITE" id="PS50178"/>
    </source>
</evidence>
<dbReference type="OMA" id="HWRANTL"/>
<dbReference type="PANTHER" id="PTHR43102:SF2">
    <property type="entry name" value="GAF DOMAIN-CONTAINING PROTEIN"/>
    <property type="match status" value="1"/>
</dbReference>
<dbReference type="OrthoDB" id="303614at2759"/>
<dbReference type="CDD" id="cd00065">
    <property type="entry name" value="FYVE_like_SF"/>
    <property type="match status" value="1"/>
</dbReference>
<name>D0P252_PHYIT</name>
<dbReference type="InterPro" id="IPR013083">
    <property type="entry name" value="Znf_RING/FYVE/PHD"/>
</dbReference>
<evidence type="ECO:0000256" key="3">
    <source>
        <dbReference type="ARBA" id="ARBA00022833"/>
    </source>
</evidence>
<protein>
    <recommendedName>
        <fullName evidence="5">FYVE-type domain-containing protein</fullName>
    </recommendedName>
</protein>
<reference evidence="7" key="1">
    <citation type="journal article" date="2009" name="Nature">
        <title>Genome sequence and analysis of the Irish potato famine pathogen Phytophthora infestans.</title>
        <authorList>
            <consortium name="The Broad Institute Genome Sequencing Platform"/>
            <person name="Haas B.J."/>
            <person name="Kamoun S."/>
            <person name="Zody M.C."/>
            <person name="Jiang R.H."/>
            <person name="Handsaker R.E."/>
            <person name="Cano L.M."/>
            <person name="Grabherr M."/>
            <person name="Kodira C.D."/>
            <person name="Raffaele S."/>
            <person name="Torto-Alalibo T."/>
            <person name="Bozkurt T.O."/>
            <person name="Ah-Fong A.M."/>
            <person name="Alvarado L."/>
            <person name="Anderson V.L."/>
            <person name="Armstrong M.R."/>
            <person name="Avrova A."/>
            <person name="Baxter L."/>
            <person name="Beynon J."/>
            <person name="Boevink P.C."/>
            <person name="Bollmann S.R."/>
            <person name="Bos J.I."/>
            <person name="Bulone V."/>
            <person name="Cai G."/>
            <person name="Cakir C."/>
            <person name="Carrington J.C."/>
            <person name="Chawner M."/>
            <person name="Conti L."/>
            <person name="Costanzo S."/>
            <person name="Ewan R."/>
            <person name="Fahlgren N."/>
            <person name="Fischbach M.A."/>
            <person name="Fugelstad J."/>
            <person name="Gilroy E.M."/>
            <person name="Gnerre S."/>
            <person name="Green P.J."/>
            <person name="Grenville-Briggs L.J."/>
            <person name="Griffith J."/>
            <person name="Grunwald N.J."/>
            <person name="Horn K."/>
            <person name="Horner N.R."/>
            <person name="Hu C.H."/>
            <person name="Huitema E."/>
            <person name="Jeong D.H."/>
            <person name="Jones A.M."/>
            <person name="Jones J.D."/>
            <person name="Jones R.W."/>
            <person name="Karlsson E.K."/>
            <person name="Kunjeti S.G."/>
            <person name="Lamour K."/>
            <person name="Liu Z."/>
            <person name="Ma L."/>
            <person name="Maclean D."/>
            <person name="Chibucos M.C."/>
            <person name="McDonald H."/>
            <person name="McWalters J."/>
            <person name="Meijer H.J."/>
            <person name="Morgan W."/>
            <person name="Morris P.F."/>
            <person name="Munro C.A."/>
            <person name="O'Neill K."/>
            <person name="Ospina-Giraldo M."/>
            <person name="Pinzon A."/>
            <person name="Pritchard L."/>
            <person name="Ramsahoye B."/>
            <person name="Ren Q."/>
            <person name="Restrepo S."/>
            <person name="Roy S."/>
            <person name="Sadanandom A."/>
            <person name="Savidor A."/>
            <person name="Schornack S."/>
            <person name="Schwartz D.C."/>
            <person name="Schumann U.D."/>
            <person name="Schwessinger B."/>
            <person name="Seyer L."/>
            <person name="Sharpe T."/>
            <person name="Silvar C."/>
            <person name="Song J."/>
            <person name="Studholme D.J."/>
            <person name="Sykes S."/>
            <person name="Thines M."/>
            <person name="van de Vondervoort P.J."/>
            <person name="Phuntumart V."/>
            <person name="Wawra S."/>
            <person name="Weide R."/>
            <person name="Win J."/>
            <person name="Young C."/>
            <person name="Zhou S."/>
            <person name="Fry W."/>
            <person name="Meyers B.C."/>
            <person name="van West P."/>
            <person name="Ristaino J."/>
            <person name="Govers F."/>
            <person name="Birch P.R."/>
            <person name="Whisson S.C."/>
            <person name="Judelson H.S."/>
            <person name="Nusbaum C."/>
        </authorList>
    </citation>
    <scope>NUCLEOTIDE SEQUENCE [LARGE SCALE GENOMIC DNA]</scope>
    <source>
        <strain evidence="7">T30-4</strain>
    </source>
</reference>
<organism evidence="6 7">
    <name type="scientific">Phytophthora infestans (strain T30-4)</name>
    <name type="common">Potato late blight agent</name>
    <dbReference type="NCBI Taxonomy" id="403677"/>
    <lineage>
        <taxon>Eukaryota</taxon>
        <taxon>Sar</taxon>
        <taxon>Stramenopiles</taxon>
        <taxon>Oomycota</taxon>
        <taxon>Peronosporomycetes</taxon>
        <taxon>Peronosporales</taxon>
        <taxon>Peronosporaceae</taxon>
        <taxon>Phytophthora</taxon>
    </lineage>
</organism>
<dbReference type="EMBL" id="DS028271">
    <property type="protein sequence ID" value="EEY55479.1"/>
    <property type="molecule type" value="Genomic_DNA"/>
</dbReference>
<sequence length="330" mass="36485">MIHERKGVQLCEDRQKGGLTYSIRAVATVRASLDDVMDIFLAENTVDYRSLMQLQLREFFADAAVLFHKEQNESESLSIKWTAARTKKSVASLGGQVGVDLCLLEYAGNSPVGVCLYESIDQAECPSLYDSHKLERASVSNCGFLFRPHVDEGVVENTFAISRRRISKELTRRRVPTWVKDKDRACCHLCLKTFTNTRRKHHCRACVEIICRACSVYKSVDLQSVGLTTLRVCKACMDGTSSAVDRDEANLKAAAAVTAAANGATADKINLPEGVDNSVLRDAVEEYALAVPGAQVSSAPDLVGIAWSKWTSTIHCATWQLRHWRANTLL</sequence>
<dbReference type="Proteomes" id="UP000006643">
    <property type="component" value="Unassembled WGS sequence"/>
</dbReference>
<dbReference type="PANTHER" id="PTHR43102">
    <property type="entry name" value="SLR1143 PROTEIN"/>
    <property type="match status" value="1"/>
</dbReference>
<evidence type="ECO:0000256" key="4">
    <source>
        <dbReference type="PROSITE-ProRule" id="PRU00091"/>
    </source>
</evidence>
<dbReference type="RefSeq" id="XP_002895624.1">
    <property type="nucleotide sequence ID" value="XM_002895578.1"/>
</dbReference>
<evidence type="ECO:0000256" key="2">
    <source>
        <dbReference type="ARBA" id="ARBA00022771"/>
    </source>
</evidence>
<accession>D0P252</accession>
<dbReference type="GO" id="GO:0008270">
    <property type="term" value="F:zinc ion binding"/>
    <property type="evidence" value="ECO:0007669"/>
    <property type="project" value="UniProtKB-KW"/>
</dbReference>
<proteinExistence type="predicted"/>
<evidence type="ECO:0000313" key="6">
    <source>
        <dbReference type="EMBL" id="EEY55479.1"/>
    </source>
</evidence>
<keyword evidence="3" id="KW-0862">Zinc</keyword>
<dbReference type="KEGG" id="pif:PITG_20437"/>
<evidence type="ECO:0000313" key="7">
    <source>
        <dbReference type="Proteomes" id="UP000006643"/>
    </source>
</evidence>
<dbReference type="Gene3D" id="3.30.530.20">
    <property type="match status" value="1"/>
</dbReference>
<dbReference type="eggNOG" id="KOG4424">
    <property type="taxonomic scope" value="Eukaryota"/>
</dbReference>
<dbReference type="STRING" id="403677.D0P252"/>
<dbReference type="InterPro" id="IPR023393">
    <property type="entry name" value="START-like_dom_sf"/>
</dbReference>
<dbReference type="SMART" id="SM00064">
    <property type="entry name" value="FYVE"/>
    <property type="match status" value="1"/>
</dbReference>
<dbReference type="VEuPathDB" id="FungiDB:PITG_20437"/>
<keyword evidence="7" id="KW-1185">Reference proteome</keyword>
<dbReference type="Gene3D" id="3.30.40.10">
    <property type="entry name" value="Zinc/RING finger domain, C3HC4 (zinc finger)"/>
    <property type="match status" value="1"/>
</dbReference>
<dbReference type="InParanoid" id="D0P252"/>